<evidence type="ECO:0000313" key="2">
    <source>
        <dbReference type="Proteomes" id="UP001652660"/>
    </source>
</evidence>
<dbReference type="PANTHER" id="PTHR39741:SF2">
    <property type="entry name" value="F-BOX DOMAIN-CONTAINING PROTEIN"/>
    <property type="match status" value="1"/>
</dbReference>
<feature type="domain" description="F-box" evidence="1">
    <location>
        <begin position="24"/>
        <end position="52"/>
    </location>
</feature>
<dbReference type="Gene3D" id="1.20.1280.50">
    <property type="match status" value="1"/>
</dbReference>
<evidence type="ECO:0000313" key="3">
    <source>
        <dbReference type="RefSeq" id="XP_027103851.1"/>
    </source>
</evidence>
<evidence type="ECO:0000259" key="1">
    <source>
        <dbReference type="Pfam" id="PF12937"/>
    </source>
</evidence>
<dbReference type="RefSeq" id="XP_027103851.1">
    <property type="nucleotide sequence ID" value="XM_027248050.2"/>
</dbReference>
<proteinExistence type="predicted"/>
<name>A0A6P6VMC1_COFAR</name>
<dbReference type="AlphaFoldDB" id="A0A6P6VMC1"/>
<gene>
    <name evidence="3" type="primary">LOC113725073</name>
</gene>
<dbReference type="Pfam" id="PF12937">
    <property type="entry name" value="F-box-like"/>
    <property type="match status" value="1"/>
</dbReference>
<organism evidence="2 3">
    <name type="scientific">Coffea arabica</name>
    <name type="common">Arabian coffee</name>
    <dbReference type="NCBI Taxonomy" id="13443"/>
    <lineage>
        <taxon>Eukaryota</taxon>
        <taxon>Viridiplantae</taxon>
        <taxon>Streptophyta</taxon>
        <taxon>Embryophyta</taxon>
        <taxon>Tracheophyta</taxon>
        <taxon>Spermatophyta</taxon>
        <taxon>Magnoliopsida</taxon>
        <taxon>eudicotyledons</taxon>
        <taxon>Gunneridae</taxon>
        <taxon>Pentapetalae</taxon>
        <taxon>asterids</taxon>
        <taxon>lamiids</taxon>
        <taxon>Gentianales</taxon>
        <taxon>Rubiaceae</taxon>
        <taxon>Ixoroideae</taxon>
        <taxon>Gardenieae complex</taxon>
        <taxon>Bertiereae - Coffeeae clade</taxon>
        <taxon>Coffeeae</taxon>
        <taxon>Coffea</taxon>
    </lineage>
</organism>
<sequence length="385" mass="43460">MIPLLQQPRKMEVSNDFIEWLGADLSVKILMFLEDPSDLVRVSAVSSSWRQFMIVNGICKQLCLKMFPEMSTVTHAIEISNMIEPVESRTNEPIEWACLKRDHKVYAFLAQGLASFPRKDCLSEALGASSTDNYPDESIQNTLEPSDRIGQRASYWSSKGEIDSAVPETLTYKLMAKLCVITEIHIQPFQVYFQFGSPIYSAKAVRFLMGHSIAGMEAQMEGDVSSAAQESSHEKFVWTYVSPEFPMAHENCLQKFKLPEPVLCIGGILQVQLLGRVQKQEIDSLYYICVSHVEVVGRPATPAFDVEILDQSGKCMLRHNPEQHLCSNNRSPQCESSCPPRIHRFGASIRGWEHMILNTLLGARGIMVNDYDYDGEDDDSDDQYN</sequence>
<dbReference type="Proteomes" id="UP001652660">
    <property type="component" value="Chromosome 2c"/>
</dbReference>
<dbReference type="SUPFAM" id="SSF81383">
    <property type="entry name" value="F-box domain"/>
    <property type="match status" value="1"/>
</dbReference>
<accession>A0A6P6VMC1</accession>
<reference evidence="2" key="1">
    <citation type="journal article" date="2025" name="Foods">
        <title>Unveiling the Microbial Signatures of Arabica Coffee Cherries: Insights into Ripeness Specific Diversity, Functional Traits, and Implications for Quality and Safety.</title>
        <authorList>
            <consortium name="RefSeq"/>
            <person name="Tenea G.N."/>
            <person name="Cifuentes V."/>
            <person name="Reyes P."/>
            <person name="Cevallos-Vallejos M."/>
        </authorList>
    </citation>
    <scope>NUCLEOTIDE SEQUENCE [LARGE SCALE GENOMIC DNA]</scope>
</reference>
<reference evidence="3" key="2">
    <citation type="submission" date="2025-08" db="UniProtKB">
        <authorList>
            <consortium name="RefSeq"/>
        </authorList>
    </citation>
    <scope>IDENTIFICATION</scope>
    <source>
        <tissue evidence="3">Leaves</tissue>
    </source>
</reference>
<keyword evidence="2" id="KW-1185">Reference proteome</keyword>
<dbReference type="InterPro" id="IPR001810">
    <property type="entry name" value="F-box_dom"/>
</dbReference>
<dbReference type="GeneID" id="113725073"/>
<dbReference type="InterPro" id="IPR055336">
    <property type="entry name" value="At4g00755-like"/>
</dbReference>
<dbReference type="PANTHER" id="PTHR39741">
    <property type="entry name" value="F-BOX DOMAIN CONTAINING PROTEIN, EXPRESSED"/>
    <property type="match status" value="1"/>
</dbReference>
<protein>
    <submittedName>
        <fullName evidence="3">F-box protein At4g00755-like isoform X1</fullName>
    </submittedName>
</protein>
<dbReference type="OrthoDB" id="63379at2759"/>
<dbReference type="InterPro" id="IPR036047">
    <property type="entry name" value="F-box-like_dom_sf"/>
</dbReference>